<dbReference type="AlphaFoldDB" id="A0A7H8NG03"/>
<dbReference type="Gene3D" id="2.120.10.30">
    <property type="entry name" value="TolB, C-terminal domain"/>
    <property type="match status" value="1"/>
</dbReference>
<proteinExistence type="predicted"/>
<feature type="compositionally biased region" description="Low complexity" evidence="1">
    <location>
        <begin position="40"/>
        <end position="58"/>
    </location>
</feature>
<feature type="domain" description="Glucose/Sorbosone dehydrogenase" evidence="3">
    <location>
        <begin position="92"/>
        <end position="381"/>
    </location>
</feature>
<keyword evidence="5" id="KW-1185">Reference proteome</keyword>
<dbReference type="InterPro" id="IPR011042">
    <property type="entry name" value="6-blade_b-propeller_TolB-like"/>
</dbReference>
<name>A0A7H8NG03_9ACTN</name>
<dbReference type="SUPFAM" id="SSF50952">
    <property type="entry name" value="Soluble quinoprotein glucose dehydrogenase"/>
    <property type="match status" value="1"/>
</dbReference>
<feature type="chain" id="PRO_5039182597" evidence="2">
    <location>
        <begin position="27"/>
        <end position="400"/>
    </location>
</feature>
<keyword evidence="2" id="KW-0732">Signal</keyword>
<sequence length="400" mass="42965">MARAPHPFRQTRRRTLLALTATTALSAGLLTATTATGNAATTHRTAGTSHAATAGSGRLPSTADAGAVTLPGGHHGRSVPSAIRTVSEGWSIPWGLDWLPDGSALITERETFKLFRLTQAGKRVEIGTVPNVVTTNGEGGLLGLAVSPNWKRDHHIFLMHSAEGDNRIVRMTYDGTTLGEYTPLVTGIKKYNYHNGGRLRFGPDGYLYATTGDAFQAALAQDKTSLNGKILRMTAEGKPAPGNPYGSLVYSIGHRNPQGLTWDAQGRLWEAEFGNNAFDELNLIKPGKNYGWPTCEGQCSTPGMTNPERQWKTNEASPSGLTYADGAVYLAAQRGQRLWRVPITRTGTGTPEAYYTGDYGRLRTVEKVPGAKALWLTTTNADFGGGQPAGSDKVLRVDLR</sequence>
<accession>A0A7H8NG03</accession>
<dbReference type="InterPro" id="IPR012938">
    <property type="entry name" value="Glc/Sorbosone_DH"/>
</dbReference>
<dbReference type="Proteomes" id="UP000509303">
    <property type="component" value="Chromosome"/>
</dbReference>
<dbReference type="RefSeq" id="WP_176165098.1">
    <property type="nucleotide sequence ID" value="NZ_CP054929.1"/>
</dbReference>
<evidence type="ECO:0000256" key="2">
    <source>
        <dbReference type="SAM" id="SignalP"/>
    </source>
</evidence>
<evidence type="ECO:0000256" key="1">
    <source>
        <dbReference type="SAM" id="MobiDB-lite"/>
    </source>
</evidence>
<feature type="region of interest" description="Disordered" evidence="1">
    <location>
        <begin position="40"/>
        <end position="75"/>
    </location>
</feature>
<protein>
    <submittedName>
        <fullName evidence="4">PQQ-dependent sugar dehydrogenase</fullName>
    </submittedName>
</protein>
<evidence type="ECO:0000259" key="3">
    <source>
        <dbReference type="Pfam" id="PF07995"/>
    </source>
</evidence>
<dbReference type="EMBL" id="CP054929">
    <property type="protein sequence ID" value="QKW53392.1"/>
    <property type="molecule type" value="Genomic_DNA"/>
</dbReference>
<dbReference type="Pfam" id="PF07995">
    <property type="entry name" value="GSDH"/>
    <property type="match status" value="1"/>
</dbReference>
<feature type="signal peptide" evidence="2">
    <location>
        <begin position="1"/>
        <end position="26"/>
    </location>
</feature>
<evidence type="ECO:0000313" key="5">
    <source>
        <dbReference type="Proteomes" id="UP000509303"/>
    </source>
</evidence>
<dbReference type="PANTHER" id="PTHR19328:SF13">
    <property type="entry name" value="HIPL1 PROTEIN"/>
    <property type="match status" value="1"/>
</dbReference>
<reference evidence="4 5" key="1">
    <citation type="submission" date="2020-06" db="EMBL/GenBank/DDBJ databases">
        <title>Genome mining for natural products.</title>
        <authorList>
            <person name="Zhang B."/>
            <person name="Shi J."/>
            <person name="Ge H."/>
        </authorList>
    </citation>
    <scope>NUCLEOTIDE SEQUENCE [LARGE SCALE GENOMIC DNA]</scope>
    <source>
        <strain evidence="4 5">NA00687</strain>
    </source>
</reference>
<dbReference type="PANTHER" id="PTHR19328">
    <property type="entry name" value="HEDGEHOG-INTERACTING PROTEIN"/>
    <property type="match status" value="1"/>
</dbReference>
<evidence type="ECO:0000313" key="4">
    <source>
        <dbReference type="EMBL" id="QKW53392.1"/>
    </source>
</evidence>
<gene>
    <name evidence="4" type="ORF">HUT08_31930</name>
</gene>
<organism evidence="4 5">
    <name type="scientific">Streptomyces buecherae</name>
    <dbReference type="NCBI Taxonomy" id="2763006"/>
    <lineage>
        <taxon>Bacteria</taxon>
        <taxon>Bacillati</taxon>
        <taxon>Actinomycetota</taxon>
        <taxon>Actinomycetes</taxon>
        <taxon>Kitasatosporales</taxon>
        <taxon>Streptomycetaceae</taxon>
        <taxon>Streptomyces</taxon>
    </lineage>
</organism>
<dbReference type="InterPro" id="IPR011041">
    <property type="entry name" value="Quinoprot_gluc/sorb_DH_b-prop"/>
</dbReference>